<reference evidence="3 4" key="1">
    <citation type="submission" date="2020-07" db="EMBL/GenBank/DDBJ databases">
        <title>isolation of Luteimonas sp. SJ-16.</title>
        <authorList>
            <person name="Huang X.-X."/>
            <person name="Xu L."/>
            <person name="Sun J.-Q."/>
        </authorList>
    </citation>
    <scope>NUCLEOTIDE SEQUENCE [LARGE SCALE GENOMIC DNA]</scope>
    <source>
        <strain evidence="3 4">SJ-16</strain>
    </source>
</reference>
<name>A0A7Z0TY23_9GAMM</name>
<gene>
    <name evidence="3" type="ORF">H0E82_03980</name>
</gene>
<evidence type="ECO:0000256" key="2">
    <source>
        <dbReference type="SAM" id="Phobius"/>
    </source>
</evidence>
<organism evidence="3 4">
    <name type="scientific">Luteimonas deserti</name>
    <dbReference type="NCBI Taxonomy" id="2752306"/>
    <lineage>
        <taxon>Bacteria</taxon>
        <taxon>Pseudomonadati</taxon>
        <taxon>Pseudomonadota</taxon>
        <taxon>Gammaproteobacteria</taxon>
        <taxon>Lysobacterales</taxon>
        <taxon>Lysobacteraceae</taxon>
        <taxon>Luteimonas</taxon>
    </lineage>
</organism>
<evidence type="ECO:0000313" key="4">
    <source>
        <dbReference type="Proteomes" id="UP000589896"/>
    </source>
</evidence>
<feature type="compositionally biased region" description="Pro residues" evidence="1">
    <location>
        <begin position="70"/>
        <end position="92"/>
    </location>
</feature>
<sequence>MSDASRPASGRASARMERLQPWIAGVASVVLHALLLLLAWLTPPIPMSTPQGAASGSRIEVTMIGETPDVVPPPNVPPATRPAPRAQRPPQPDAARGARAASRLQATQVVRAEAPVAPDPGDPSEADVTTPDPTTWPQPAERPASAAADQAPVAVPPPPTQRRARTRGQPPGMLPEDTAPVNAGMARSASSTRSRGRDGASDAPSMEVGGYQVVYDTRSERQLREWRDQGITEIFIPLPGTRQRMVCPLETALRRESSNCRMLDPEDPQMANIGDAREVISFHQVYRRGELVWRGPGAYR</sequence>
<dbReference type="AlphaFoldDB" id="A0A7Z0TY23"/>
<protein>
    <submittedName>
        <fullName evidence="3">Type II toxin-antitoxin system RelE/ParE family toxin</fullName>
    </submittedName>
</protein>
<keyword evidence="2" id="KW-0812">Transmembrane</keyword>
<evidence type="ECO:0000256" key="1">
    <source>
        <dbReference type="SAM" id="MobiDB-lite"/>
    </source>
</evidence>
<dbReference type="Proteomes" id="UP000589896">
    <property type="component" value="Unassembled WGS sequence"/>
</dbReference>
<comment type="caution">
    <text evidence="3">The sequence shown here is derived from an EMBL/GenBank/DDBJ whole genome shotgun (WGS) entry which is preliminary data.</text>
</comment>
<keyword evidence="4" id="KW-1185">Reference proteome</keyword>
<feature type="compositionally biased region" description="Low complexity" evidence="1">
    <location>
        <begin position="183"/>
        <end position="193"/>
    </location>
</feature>
<feature type="transmembrane region" description="Helical" evidence="2">
    <location>
        <begin position="21"/>
        <end position="41"/>
    </location>
</feature>
<dbReference type="RefSeq" id="WP_180544050.1">
    <property type="nucleotide sequence ID" value="NZ_JACCJZ010000010.1"/>
</dbReference>
<evidence type="ECO:0000313" key="3">
    <source>
        <dbReference type="EMBL" id="NYZ61927.1"/>
    </source>
</evidence>
<dbReference type="EMBL" id="JACCJZ010000010">
    <property type="protein sequence ID" value="NYZ61927.1"/>
    <property type="molecule type" value="Genomic_DNA"/>
</dbReference>
<keyword evidence="2" id="KW-1133">Transmembrane helix</keyword>
<feature type="compositionally biased region" description="Low complexity" evidence="1">
    <location>
        <begin position="93"/>
        <end position="106"/>
    </location>
</feature>
<accession>A0A7Z0TY23</accession>
<feature type="region of interest" description="Disordered" evidence="1">
    <location>
        <begin position="66"/>
        <end position="206"/>
    </location>
</feature>
<feature type="compositionally biased region" description="Low complexity" evidence="1">
    <location>
        <begin position="137"/>
        <end position="153"/>
    </location>
</feature>
<keyword evidence="2" id="KW-0472">Membrane</keyword>
<proteinExistence type="predicted"/>